<evidence type="ECO:0000256" key="1">
    <source>
        <dbReference type="SAM" id="MobiDB-lite"/>
    </source>
</evidence>
<accession>A0A2J7ZUK3</accession>
<organism evidence="3 4">
    <name type="scientific">Tetrabaena socialis</name>
    <dbReference type="NCBI Taxonomy" id="47790"/>
    <lineage>
        <taxon>Eukaryota</taxon>
        <taxon>Viridiplantae</taxon>
        <taxon>Chlorophyta</taxon>
        <taxon>core chlorophytes</taxon>
        <taxon>Chlorophyceae</taxon>
        <taxon>CS clade</taxon>
        <taxon>Chlamydomonadales</taxon>
        <taxon>Tetrabaenaceae</taxon>
        <taxon>Tetrabaena</taxon>
    </lineage>
</organism>
<keyword evidence="4" id="KW-1185">Reference proteome</keyword>
<evidence type="ECO:0000313" key="3">
    <source>
        <dbReference type="EMBL" id="PNH03928.1"/>
    </source>
</evidence>
<name>A0A2J7ZUK3_9CHLO</name>
<comment type="caution">
    <text evidence="3">The sequence shown here is derived from an EMBL/GenBank/DDBJ whole genome shotgun (WGS) entry which is preliminary data.</text>
</comment>
<evidence type="ECO:0000313" key="4">
    <source>
        <dbReference type="Proteomes" id="UP000236333"/>
    </source>
</evidence>
<dbReference type="GO" id="GO:0042709">
    <property type="term" value="C:succinate-CoA ligase complex"/>
    <property type="evidence" value="ECO:0007669"/>
    <property type="project" value="TreeGrafter"/>
</dbReference>
<dbReference type="GO" id="GO:0004775">
    <property type="term" value="F:succinate-CoA ligase (ADP-forming) activity"/>
    <property type="evidence" value="ECO:0007669"/>
    <property type="project" value="TreeGrafter"/>
</dbReference>
<proteinExistence type="predicted"/>
<feature type="compositionally biased region" description="Basic and acidic residues" evidence="1">
    <location>
        <begin position="1"/>
        <end position="14"/>
    </location>
</feature>
<feature type="domain" description="ATP-grasp fold succinyl-CoA synthetase-type" evidence="2">
    <location>
        <begin position="16"/>
        <end position="126"/>
    </location>
</feature>
<dbReference type="GO" id="GO:0006099">
    <property type="term" value="P:tricarboxylic acid cycle"/>
    <property type="evidence" value="ECO:0007669"/>
    <property type="project" value="UniProtKB-UniPathway"/>
</dbReference>
<reference evidence="3 4" key="1">
    <citation type="journal article" date="2017" name="Mol. Biol. Evol.">
        <title>The 4-celled Tetrabaena socialis nuclear genome reveals the essential components for genetic control of cell number at the origin of multicellularity in the volvocine lineage.</title>
        <authorList>
            <person name="Featherston J."/>
            <person name="Arakaki Y."/>
            <person name="Hanschen E.R."/>
            <person name="Ferris P.J."/>
            <person name="Michod R.E."/>
            <person name="Olson B.J.S.C."/>
            <person name="Nozaki H."/>
            <person name="Durand P.M."/>
        </authorList>
    </citation>
    <scope>NUCLEOTIDE SEQUENCE [LARGE SCALE GENOMIC DNA]</scope>
    <source>
        <strain evidence="3 4">NIES-571</strain>
    </source>
</reference>
<dbReference type="Pfam" id="PF08442">
    <property type="entry name" value="ATP-grasp_2"/>
    <property type="match status" value="1"/>
</dbReference>
<dbReference type="GO" id="GO:0005739">
    <property type="term" value="C:mitochondrion"/>
    <property type="evidence" value="ECO:0007669"/>
    <property type="project" value="TreeGrafter"/>
</dbReference>
<dbReference type="Gene3D" id="3.30.470.20">
    <property type="entry name" value="ATP-grasp fold, B domain"/>
    <property type="match status" value="1"/>
</dbReference>
<dbReference type="InterPro" id="IPR013650">
    <property type="entry name" value="ATP-grasp_succ-CoA_synth-type"/>
</dbReference>
<dbReference type="AlphaFoldDB" id="A0A2J7ZUK3"/>
<evidence type="ECO:0000259" key="2">
    <source>
        <dbReference type="Pfam" id="PF08442"/>
    </source>
</evidence>
<sequence>MGGGGQERERKDGRGGSGKPVNTLLIAKKMKLAREMYFAILLDRKSSGPMMIGCSQGGTSIEDLAEKFPEKIIKIPVDSRVGVTDAQAALMVSGLGVAADKAAAAAVQIKALYDLFVKCDCTMVEVGLRGGAAGLENMHSCADA</sequence>
<feature type="region of interest" description="Disordered" evidence="1">
    <location>
        <begin position="1"/>
        <end position="20"/>
    </location>
</feature>
<dbReference type="PANTHER" id="PTHR11815">
    <property type="entry name" value="SUCCINYL-COA SYNTHETASE BETA CHAIN"/>
    <property type="match status" value="1"/>
</dbReference>
<gene>
    <name evidence="3" type="ORF">TSOC_009993</name>
</gene>
<dbReference type="Proteomes" id="UP000236333">
    <property type="component" value="Unassembled WGS sequence"/>
</dbReference>
<dbReference type="EMBL" id="PGGS01000444">
    <property type="protein sequence ID" value="PNH03928.1"/>
    <property type="molecule type" value="Genomic_DNA"/>
</dbReference>
<dbReference type="SUPFAM" id="SSF56059">
    <property type="entry name" value="Glutathione synthetase ATP-binding domain-like"/>
    <property type="match status" value="1"/>
</dbReference>
<dbReference type="GO" id="GO:0006104">
    <property type="term" value="P:succinyl-CoA metabolic process"/>
    <property type="evidence" value="ECO:0007669"/>
    <property type="project" value="TreeGrafter"/>
</dbReference>
<protein>
    <submittedName>
        <fullName evidence="3">Succinyl-CoA ligase [ADP-forming] subunit beta, mitochondrial</fullName>
    </submittedName>
</protein>
<dbReference type="UniPathway" id="UPA00223">
    <property type="reaction ID" value="UER00999"/>
</dbReference>
<keyword evidence="3" id="KW-0436">Ligase</keyword>
<dbReference type="PANTHER" id="PTHR11815:SF10">
    <property type="entry name" value="SUCCINATE--COA LIGASE [GDP-FORMING] SUBUNIT BETA, MITOCHONDRIAL"/>
    <property type="match status" value="1"/>
</dbReference>
<dbReference type="OrthoDB" id="1552at2759"/>